<dbReference type="AlphaFoldDB" id="A0A939PQ38"/>
<feature type="domain" description="DUF4097" evidence="1">
    <location>
        <begin position="20"/>
        <end position="261"/>
    </location>
</feature>
<comment type="caution">
    <text evidence="2">The sequence shown here is derived from an EMBL/GenBank/DDBJ whole genome shotgun (WGS) entry which is preliminary data.</text>
</comment>
<gene>
    <name evidence="2" type="ORF">J4573_43890</name>
</gene>
<dbReference type="Pfam" id="PF13349">
    <property type="entry name" value="DUF4097"/>
    <property type="match status" value="1"/>
</dbReference>
<accession>A0A939PQ38</accession>
<dbReference type="EMBL" id="JAGEOJ010000024">
    <property type="protein sequence ID" value="MBO2454094.1"/>
    <property type="molecule type" value="Genomic_DNA"/>
</dbReference>
<dbReference type="RefSeq" id="WP_208262229.1">
    <property type="nucleotide sequence ID" value="NZ_JAGEOJ010000024.1"/>
</dbReference>
<evidence type="ECO:0000259" key="1">
    <source>
        <dbReference type="Pfam" id="PF13349"/>
    </source>
</evidence>
<keyword evidence="3" id="KW-1185">Reference proteome</keyword>
<evidence type="ECO:0000313" key="3">
    <source>
        <dbReference type="Proteomes" id="UP000669179"/>
    </source>
</evidence>
<evidence type="ECO:0000313" key="2">
    <source>
        <dbReference type="EMBL" id="MBO2454094.1"/>
    </source>
</evidence>
<organism evidence="2 3">
    <name type="scientific">Actinomadura barringtoniae</name>
    <dbReference type="NCBI Taxonomy" id="1427535"/>
    <lineage>
        <taxon>Bacteria</taxon>
        <taxon>Bacillati</taxon>
        <taxon>Actinomycetota</taxon>
        <taxon>Actinomycetes</taxon>
        <taxon>Streptosporangiales</taxon>
        <taxon>Thermomonosporaceae</taxon>
        <taxon>Actinomadura</taxon>
    </lineage>
</organism>
<reference evidence="2" key="1">
    <citation type="submission" date="2021-03" db="EMBL/GenBank/DDBJ databases">
        <authorList>
            <person name="Kanchanasin P."/>
            <person name="Saeng-In P."/>
            <person name="Phongsopitanun W."/>
            <person name="Yuki M."/>
            <person name="Kudo T."/>
            <person name="Ohkuma M."/>
            <person name="Tanasupawat S."/>
        </authorList>
    </citation>
    <scope>NUCLEOTIDE SEQUENCE</scope>
    <source>
        <strain evidence="2">GKU 128</strain>
    </source>
</reference>
<protein>
    <submittedName>
        <fullName evidence="2">DUF4097 family beta strand repeat protein</fullName>
    </submittedName>
</protein>
<sequence length="266" mass="27786">MPTFDTPEPISALIQFPLGDLRITAEDRADTVVEVAPTSASSEADVQAARQLRVEYAGGKLLVKGARERGIASWLSWLGGSASVDVSIWLPTGSRVEARAAAPMRTEGVLGECVFESSLGDSVIDRTGELRLSTTHGDIRVGAVDGQASLSTSNGSISVGQVSGDLRAMTASGSITVDRALGGVNAKTAYGSVRLGEVVRGKVQLASAYGELEVGVRLGTAAWLEVHTQYGKVRNHLTAADAPAATDETVEVHARNGYGDIVIRRA</sequence>
<name>A0A939PQ38_9ACTN</name>
<dbReference type="Proteomes" id="UP000669179">
    <property type="component" value="Unassembled WGS sequence"/>
</dbReference>
<proteinExistence type="predicted"/>
<dbReference type="InterPro" id="IPR025164">
    <property type="entry name" value="Toastrack_DUF4097"/>
</dbReference>